<dbReference type="PANTHER" id="PTHR43717">
    <property type="entry name" value="ANAEROBIC NITRIC OXIDE REDUCTASE FLAVORUBREDOXIN"/>
    <property type="match status" value="1"/>
</dbReference>
<dbReference type="Pfam" id="PF19583">
    <property type="entry name" value="ODP"/>
    <property type="match status" value="1"/>
</dbReference>
<dbReference type="Gene3D" id="3.40.50.360">
    <property type="match status" value="1"/>
</dbReference>
<dbReference type="SUPFAM" id="SSF52218">
    <property type="entry name" value="Flavoproteins"/>
    <property type="match status" value="1"/>
</dbReference>
<reference evidence="3" key="2">
    <citation type="journal article" date="2021" name="PeerJ">
        <title>Extensive microbial diversity within the chicken gut microbiome revealed by metagenomics and culture.</title>
        <authorList>
            <person name="Gilroy R."/>
            <person name="Ravi A."/>
            <person name="Getino M."/>
            <person name="Pursley I."/>
            <person name="Horton D.L."/>
            <person name="Alikhan N.F."/>
            <person name="Baker D."/>
            <person name="Gharbi K."/>
            <person name="Hall N."/>
            <person name="Watson M."/>
            <person name="Adriaenssens E.M."/>
            <person name="Foster-Nyarko E."/>
            <person name="Jarju S."/>
            <person name="Secka A."/>
            <person name="Antonio M."/>
            <person name="Oren A."/>
            <person name="Chaudhuri R.R."/>
            <person name="La Ragione R."/>
            <person name="Hildebrand F."/>
            <person name="Pallen M.J."/>
        </authorList>
    </citation>
    <scope>NUCLEOTIDE SEQUENCE</scope>
    <source>
        <strain evidence="3">ChiHecec2B26-709</strain>
    </source>
</reference>
<protein>
    <submittedName>
        <fullName evidence="3">FprA family A-type flavoprotein</fullName>
    </submittedName>
</protein>
<dbReference type="PANTHER" id="PTHR43717:SF1">
    <property type="entry name" value="ANAEROBIC NITRIC OXIDE REDUCTASE FLAVORUBREDOXIN"/>
    <property type="match status" value="1"/>
</dbReference>
<evidence type="ECO:0000313" key="4">
    <source>
        <dbReference type="Proteomes" id="UP000886881"/>
    </source>
</evidence>
<dbReference type="CDD" id="cd07709">
    <property type="entry name" value="flavodiiron_proteins_MBL-fold"/>
    <property type="match status" value="1"/>
</dbReference>
<dbReference type="PROSITE" id="PS50902">
    <property type="entry name" value="FLAVODOXIN_LIKE"/>
    <property type="match status" value="1"/>
</dbReference>
<dbReference type="InterPro" id="IPR029039">
    <property type="entry name" value="Flavoprotein-like_sf"/>
</dbReference>
<dbReference type="EMBL" id="DVLC01000115">
    <property type="protein sequence ID" value="HIT47427.1"/>
    <property type="molecule type" value="Genomic_DNA"/>
</dbReference>
<dbReference type="AlphaFoldDB" id="A0A9D1GQ48"/>
<evidence type="ECO:0000313" key="3">
    <source>
        <dbReference type="EMBL" id="HIT47427.1"/>
    </source>
</evidence>
<reference evidence="3" key="1">
    <citation type="submission" date="2020-10" db="EMBL/GenBank/DDBJ databases">
        <authorList>
            <person name="Gilroy R."/>
        </authorList>
    </citation>
    <scope>NUCLEOTIDE SEQUENCE</scope>
    <source>
        <strain evidence="3">ChiHecec2B26-709</strain>
    </source>
</reference>
<dbReference type="Gene3D" id="3.60.15.10">
    <property type="entry name" value="Ribonuclease Z/Hydroxyacylglutathione hydrolase-like"/>
    <property type="match status" value="1"/>
</dbReference>
<dbReference type="SMART" id="SM00849">
    <property type="entry name" value="Lactamase_B"/>
    <property type="match status" value="1"/>
</dbReference>
<comment type="similarity">
    <text evidence="1">In the N-terminal section; belongs to the zinc metallo-hydrolase group 3 family.</text>
</comment>
<dbReference type="SUPFAM" id="SSF56281">
    <property type="entry name" value="Metallo-hydrolase/oxidoreductase"/>
    <property type="match status" value="1"/>
</dbReference>
<evidence type="ECO:0000259" key="2">
    <source>
        <dbReference type="PROSITE" id="PS50902"/>
    </source>
</evidence>
<dbReference type="InterPro" id="IPR001279">
    <property type="entry name" value="Metallo-B-lactamas"/>
</dbReference>
<accession>A0A9D1GQ48</accession>
<organism evidence="3 4">
    <name type="scientific">Candidatus Cryptobacteroides merdipullorum</name>
    <dbReference type="NCBI Taxonomy" id="2840771"/>
    <lineage>
        <taxon>Bacteria</taxon>
        <taxon>Pseudomonadati</taxon>
        <taxon>Bacteroidota</taxon>
        <taxon>Bacteroidia</taxon>
        <taxon>Bacteroidales</taxon>
        <taxon>Candidatus Cryptobacteroides</taxon>
    </lineage>
</organism>
<dbReference type="Proteomes" id="UP000886881">
    <property type="component" value="Unassembled WGS sequence"/>
</dbReference>
<dbReference type="GO" id="GO:0010181">
    <property type="term" value="F:FMN binding"/>
    <property type="evidence" value="ECO:0007669"/>
    <property type="project" value="InterPro"/>
</dbReference>
<proteinExistence type="inferred from homology"/>
<feature type="domain" description="Flavodoxin-like" evidence="2">
    <location>
        <begin position="253"/>
        <end position="392"/>
    </location>
</feature>
<name>A0A9D1GQ48_9BACT</name>
<dbReference type="InterPro" id="IPR008254">
    <property type="entry name" value="Flavodoxin/NO_synth"/>
</dbReference>
<sequence length="393" mass="42788">MFTRINDAVRYIGTDDPGLDLFESQYPVPDGMSYNSYLILDDRIAVLDTADAREGEGWLANLEEALDGRSPDYLVVQHMEPDHSAMIAAAMKKYPLLTAVCTQIAAKMLPQFFDGTDFSGRVKVVGEGETLDLGRRSLRFFMAPMVHWPEVMVSWLPEDGLLFAADAFGTFGTVAHAGGLFLDGLSGWKDEAARYYFNICGKYGAQVGKLLDKLGSLEVSAICPLHGPVIRDVAGAVGMYRLWSSYTAETDAVLLAYASIHGGTAEAALRLADMLRSRGKEVIVRDLSRCDVSYAVSDAFRCGSVILAASSYDAGVFPPMHDFLWHLQIKGWRNRKAAVIQNGSWSPTAGRAICDMLSAMNAVELLAEPLTIRSRMHASDIPALEALADAVAS</sequence>
<dbReference type="InterPro" id="IPR045761">
    <property type="entry name" value="ODP_dom"/>
</dbReference>
<gene>
    <name evidence="3" type="ORF">IAC35_06180</name>
</gene>
<evidence type="ECO:0000256" key="1">
    <source>
        <dbReference type="ARBA" id="ARBA00007121"/>
    </source>
</evidence>
<comment type="caution">
    <text evidence="3">The sequence shown here is derived from an EMBL/GenBank/DDBJ whole genome shotgun (WGS) entry which is preliminary data.</text>
</comment>
<dbReference type="InterPro" id="IPR036866">
    <property type="entry name" value="RibonucZ/Hydroxyglut_hydro"/>
</dbReference>